<reference evidence="16 17" key="1">
    <citation type="journal article" date="2004" name="Nature">
        <title>Genome evolution in yeasts.</title>
        <authorList>
            <consortium name="Genolevures"/>
            <person name="Dujon B."/>
            <person name="Sherman D."/>
            <person name="Fischer G."/>
            <person name="Durrens P."/>
            <person name="Casaregola S."/>
            <person name="Lafontaine I."/>
            <person name="de Montigny J."/>
            <person name="Marck C."/>
            <person name="Neuveglise C."/>
            <person name="Talla E."/>
            <person name="Goffard N."/>
            <person name="Frangeul L."/>
            <person name="Aigle M."/>
            <person name="Anthouard V."/>
            <person name="Babour A."/>
            <person name="Barbe V."/>
            <person name="Barnay S."/>
            <person name="Blanchin S."/>
            <person name="Beckerich J.M."/>
            <person name="Beyne E."/>
            <person name="Bleykasten C."/>
            <person name="Boisrame A."/>
            <person name="Boyer J."/>
            <person name="Cattolico L."/>
            <person name="Confanioleri F."/>
            <person name="de Daruvar A."/>
            <person name="Despons L."/>
            <person name="Fabre E."/>
            <person name="Fairhead C."/>
            <person name="Ferry-Dumazet H."/>
            <person name="Groppi A."/>
            <person name="Hantraye F."/>
            <person name="Hennequin C."/>
            <person name="Jauniaux N."/>
            <person name="Joyet P."/>
            <person name="Kachouri R."/>
            <person name="Kerrest A."/>
            <person name="Koszul R."/>
            <person name="Lemaire M."/>
            <person name="Lesur I."/>
            <person name="Ma L."/>
            <person name="Muller H."/>
            <person name="Nicaud J.M."/>
            <person name="Nikolski M."/>
            <person name="Oztas S."/>
            <person name="Ozier-Kalogeropoulos O."/>
            <person name="Pellenz S."/>
            <person name="Potier S."/>
            <person name="Richard G.F."/>
            <person name="Straub M.L."/>
            <person name="Suleau A."/>
            <person name="Swennene D."/>
            <person name="Tekaia F."/>
            <person name="Wesolowski-Louvel M."/>
            <person name="Westhof E."/>
            <person name="Wirth B."/>
            <person name="Zeniou-Meyer M."/>
            <person name="Zivanovic I."/>
            <person name="Bolotin-Fukuhara M."/>
            <person name="Thierry A."/>
            <person name="Bouchier C."/>
            <person name="Caudron B."/>
            <person name="Scarpelli C."/>
            <person name="Gaillardin C."/>
            <person name="Weissenbach J."/>
            <person name="Wincker P."/>
            <person name="Souciet J.L."/>
        </authorList>
    </citation>
    <scope>NUCLEOTIDE SEQUENCE [LARGE SCALE GENOMIC DNA]</scope>
    <source>
        <strain evidence="17">ATCC 8585 / CBS 2359 / DSM 70799 / NBRC 1267 / NRRL Y-1140 / WM37</strain>
    </source>
</reference>
<sequence length="631" mass="71138">MFYVLFECETVYSEEAPKDHTMISSIAYQIISVETLKPIWEEARRHSIDATHSLKNTIQSMENAVMENVAGEEFVLCSLNSTWDLRVTLSRQARDESWLLPSFLQHPKVFDLWREVDRWYRNHPEQYEKGTDRGGGNVANTNTTTQRNKHKLVKSIDALLVFLNIDLDNKSTTDQRMEQVNIDKNSFETLPSIQQCEKVLFKLHRNCTSDNDQTLVLTHPFDSYLDIKNFLLEKSTVLYMNNLPPDTTQSELESWFAQFGSRPVGFWTVKNVVEDTSNVNNNWSTNNNLYVDEQDSISGFVVYQAHEEALDSLTLNGRSILSNMSNTKQPRVVEHVVEIQPSSNSVLDRAQEILTAFPQSKNKPRPGDWTCPSCSFSNFQRRTACFRCSFPMSSALQMSNGNNYNKNSVHGYKARTSTPQTADYNDNIQNQQQQQFVLNSLSGQLTSASAQDLTQKMKLQMSDTANRRFNYPNRGPQLQNQHQQSHQHIQNQAQQQGPMSNGSNVPFRAGDWKCANCTYHNFAKNVVCLRCGGPKTANVSANSNNATVTNATSNAATSNKLVSHDDMSVTPSLQNSSIYHQNGRINVHNMSDVNTTGYVSGQVPSFSGVGLSLNGRSSSEPNWSSNVTGRV</sequence>
<evidence type="ECO:0000256" key="6">
    <source>
        <dbReference type="ARBA" id="ARBA00022737"/>
    </source>
</evidence>
<evidence type="ECO:0000313" key="16">
    <source>
        <dbReference type="EMBL" id="CAH00709.1"/>
    </source>
</evidence>
<comment type="subcellular location">
    <subcellularLocation>
        <location evidence="2">Chromosome</location>
    </subcellularLocation>
    <subcellularLocation>
        <location evidence="1">Nucleus</location>
    </subcellularLocation>
</comment>
<keyword evidence="5" id="KW-0479">Metal-binding</keyword>
<feature type="compositionally biased region" description="Low complexity" evidence="13">
    <location>
        <begin position="477"/>
        <end position="496"/>
    </location>
</feature>
<evidence type="ECO:0000259" key="14">
    <source>
        <dbReference type="PROSITE" id="PS50102"/>
    </source>
</evidence>
<evidence type="ECO:0000259" key="15">
    <source>
        <dbReference type="PROSITE" id="PS50199"/>
    </source>
</evidence>
<feature type="region of interest" description="Disordered" evidence="13">
    <location>
        <begin position="470"/>
        <end position="504"/>
    </location>
</feature>
<evidence type="ECO:0000256" key="10">
    <source>
        <dbReference type="ARBA" id="ARBA00023242"/>
    </source>
</evidence>
<dbReference type="FunFam" id="4.10.1060.10:FF:000021">
    <property type="entry name" value="MUTL protein homolog 3"/>
    <property type="match status" value="1"/>
</dbReference>
<evidence type="ECO:0000256" key="7">
    <source>
        <dbReference type="ARBA" id="ARBA00022771"/>
    </source>
</evidence>
<dbReference type="Gene3D" id="3.30.70.330">
    <property type="match status" value="1"/>
</dbReference>
<dbReference type="FunCoup" id="Q6CR26">
    <property type="interactions" value="190"/>
</dbReference>
<gene>
    <name evidence="16" type="ORF">KLLA0_D12364g</name>
</gene>
<name>Q6CR26_KLULA</name>
<feature type="domain" description="RRM" evidence="14">
    <location>
        <begin position="236"/>
        <end position="332"/>
    </location>
</feature>
<dbReference type="PROSITE" id="PS50102">
    <property type="entry name" value="RRM"/>
    <property type="match status" value="1"/>
</dbReference>
<dbReference type="SUPFAM" id="SSF54928">
    <property type="entry name" value="RNA-binding domain, RBD"/>
    <property type="match status" value="1"/>
</dbReference>
<keyword evidence="6" id="KW-0677">Repeat</keyword>
<dbReference type="FunFam" id="4.10.1060.10:FF:000024">
    <property type="entry name" value="RNA-binding protein"/>
    <property type="match status" value="1"/>
</dbReference>
<feature type="region of interest" description="Disordered" evidence="13">
    <location>
        <begin position="127"/>
        <end position="146"/>
    </location>
</feature>
<dbReference type="Pfam" id="PF00641">
    <property type="entry name" value="Zn_ribbon_RanBP"/>
    <property type="match status" value="2"/>
</dbReference>
<dbReference type="InterPro" id="IPR036443">
    <property type="entry name" value="Znf_RanBP2_sf"/>
</dbReference>
<dbReference type="eggNOG" id="KOG4198">
    <property type="taxonomic scope" value="Eukaryota"/>
</dbReference>
<evidence type="ECO:0000256" key="9">
    <source>
        <dbReference type="ARBA" id="ARBA00022884"/>
    </source>
</evidence>
<evidence type="ECO:0000313" key="17">
    <source>
        <dbReference type="Proteomes" id="UP000000598"/>
    </source>
</evidence>
<evidence type="ECO:0000256" key="4">
    <source>
        <dbReference type="ARBA" id="ARBA00022553"/>
    </source>
</evidence>
<dbReference type="STRING" id="284590.Q6CR26"/>
<dbReference type="GO" id="GO:0003729">
    <property type="term" value="F:mRNA binding"/>
    <property type="evidence" value="ECO:0007669"/>
    <property type="project" value="TreeGrafter"/>
</dbReference>
<evidence type="ECO:0000256" key="5">
    <source>
        <dbReference type="ARBA" id="ARBA00022723"/>
    </source>
</evidence>
<dbReference type="InterPro" id="IPR000504">
    <property type="entry name" value="RRM_dom"/>
</dbReference>
<organism evidence="16 17">
    <name type="scientific">Kluyveromyces lactis (strain ATCC 8585 / CBS 2359 / DSM 70799 / NBRC 1267 / NRRL Y-1140 / WM37)</name>
    <name type="common">Yeast</name>
    <name type="synonym">Candida sphaerica</name>
    <dbReference type="NCBI Taxonomy" id="284590"/>
    <lineage>
        <taxon>Eukaryota</taxon>
        <taxon>Fungi</taxon>
        <taxon>Dikarya</taxon>
        <taxon>Ascomycota</taxon>
        <taxon>Saccharomycotina</taxon>
        <taxon>Saccharomycetes</taxon>
        <taxon>Saccharomycetales</taxon>
        <taxon>Saccharomycetaceae</taxon>
        <taxon>Kluyveromyces</taxon>
    </lineage>
</organism>
<accession>Q6CR26</accession>
<evidence type="ECO:0000256" key="1">
    <source>
        <dbReference type="ARBA" id="ARBA00004123"/>
    </source>
</evidence>
<keyword evidence="17" id="KW-1185">Reference proteome</keyword>
<dbReference type="KEGG" id="kla:KLLA0_D12364g"/>
<protein>
    <submittedName>
        <fullName evidence="16">KLLA0D12364p</fullName>
    </submittedName>
</protein>
<dbReference type="PaxDb" id="284590-Q6CR26"/>
<evidence type="ECO:0000256" key="8">
    <source>
        <dbReference type="ARBA" id="ARBA00022833"/>
    </source>
</evidence>
<dbReference type="GO" id="GO:0008270">
    <property type="term" value="F:zinc ion binding"/>
    <property type="evidence" value="ECO:0007669"/>
    <property type="project" value="UniProtKB-KW"/>
</dbReference>
<dbReference type="InParanoid" id="Q6CR26"/>
<dbReference type="GO" id="GO:0005634">
    <property type="term" value="C:nucleus"/>
    <property type="evidence" value="ECO:0007669"/>
    <property type="project" value="UniProtKB-SubCell"/>
</dbReference>
<dbReference type="InterPro" id="IPR001876">
    <property type="entry name" value="Znf_RanBP2"/>
</dbReference>
<dbReference type="PROSITE" id="PS01358">
    <property type="entry name" value="ZF_RANBP2_1"/>
    <property type="match status" value="2"/>
</dbReference>
<dbReference type="PANTHER" id="PTHR23111:SF40">
    <property type="entry name" value="RNA-BINDING PROTEIN INVOLVED IN HETEROCHROMATIN ASSEMBLY-RELATED"/>
    <property type="match status" value="1"/>
</dbReference>
<evidence type="ECO:0000256" key="2">
    <source>
        <dbReference type="ARBA" id="ARBA00004286"/>
    </source>
</evidence>
<dbReference type="PANTHER" id="PTHR23111">
    <property type="entry name" value="ZINC FINGER PROTEIN"/>
    <property type="match status" value="1"/>
</dbReference>
<evidence type="ECO:0000256" key="13">
    <source>
        <dbReference type="SAM" id="MobiDB-lite"/>
    </source>
</evidence>
<proteinExistence type="predicted"/>
<keyword evidence="8" id="KW-0862">Zinc</keyword>
<evidence type="ECO:0000256" key="11">
    <source>
        <dbReference type="PROSITE-ProRule" id="PRU00176"/>
    </source>
</evidence>
<dbReference type="Proteomes" id="UP000000598">
    <property type="component" value="Chromosome D"/>
</dbReference>
<dbReference type="PROSITE" id="PS50199">
    <property type="entry name" value="ZF_RANBP2_2"/>
    <property type="match status" value="2"/>
</dbReference>
<dbReference type="HOGENOM" id="CLU_022834_0_0_1"/>
<keyword evidence="10" id="KW-0539">Nucleus</keyword>
<dbReference type="SUPFAM" id="SSF90209">
    <property type="entry name" value="Ran binding protein zinc finger-like"/>
    <property type="match status" value="2"/>
</dbReference>
<dbReference type="GO" id="GO:0005694">
    <property type="term" value="C:chromosome"/>
    <property type="evidence" value="ECO:0007669"/>
    <property type="project" value="UniProtKB-SubCell"/>
</dbReference>
<dbReference type="Gene3D" id="4.10.1060.10">
    <property type="entry name" value="Zinc finger, RanBP2-type"/>
    <property type="match status" value="2"/>
</dbReference>
<dbReference type="InterPro" id="IPR012677">
    <property type="entry name" value="Nucleotide-bd_a/b_plait_sf"/>
</dbReference>
<dbReference type="Pfam" id="PF00076">
    <property type="entry name" value="RRM_1"/>
    <property type="match status" value="1"/>
</dbReference>
<dbReference type="SMART" id="SM00547">
    <property type="entry name" value="ZnF_RBZ"/>
    <property type="match status" value="2"/>
</dbReference>
<keyword evidence="9 11" id="KW-0694">RNA-binding</keyword>
<evidence type="ECO:0000256" key="12">
    <source>
        <dbReference type="PROSITE-ProRule" id="PRU00322"/>
    </source>
</evidence>
<keyword evidence="4" id="KW-0597">Phosphoprotein</keyword>
<feature type="domain" description="RanBP2-type" evidence="15">
    <location>
        <begin position="508"/>
        <end position="537"/>
    </location>
</feature>
<dbReference type="OMA" id="CTYHNFA"/>
<dbReference type="AlphaFoldDB" id="Q6CR26"/>
<dbReference type="EMBL" id="CR382124">
    <property type="protein sequence ID" value="CAH00709.1"/>
    <property type="molecule type" value="Genomic_DNA"/>
</dbReference>
<dbReference type="InterPro" id="IPR035979">
    <property type="entry name" value="RBD_domain_sf"/>
</dbReference>
<evidence type="ECO:0000256" key="3">
    <source>
        <dbReference type="ARBA" id="ARBA00022454"/>
    </source>
</evidence>
<feature type="domain" description="RanBP2-type" evidence="15">
    <location>
        <begin position="365"/>
        <end position="394"/>
    </location>
</feature>
<keyword evidence="3" id="KW-0158">Chromosome</keyword>
<keyword evidence="7 12" id="KW-0863">Zinc-finger</keyword>
<dbReference type="GO" id="GO:0005737">
    <property type="term" value="C:cytoplasm"/>
    <property type="evidence" value="ECO:0007669"/>
    <property type="project" value="UniProtKB-ARBA"/>
</dbReference>